<evidence type="ECO:0000256" key="1">
    <source>
        <dbReference type="ARBA" id="ARBA00004651"/>
    </source>
</evidence>
<feature type="transmembrane region" description="Helical" evidence="7">
    <location>
        <begin position="94"/>
        <end position="116"/>
    </location>
</feature>
<sequence>MSTVLTPLINIVAIVVVAVLLRWLVHRLISRMTTGLGSGRLPSILRPSRAGGSAASERRVQRARTVGSLLRSVATFLIYGIAFILVLSKLGINIAPILASAGVVGVAVGFGAQNLVKDFLSGIFMMLEDQYGVGDVVDLGDAAGTVEMVGLRITTVRDVSGTVWYVRNGTISAVGNSTQRFGVAVVDIPIGYGADVDRAIEIAGQAAHETVERSPIAEDVLGDVEILGAQDLTQAAITLRLTVTTRPGRQWAVRRALTADVKMALDTAGIAAPLTAYPSN</sequence>
<gene>
    <name evidence="11" type="ORF">FPZ12_010675</name>
</gene>
<comment type="similarity">
    <text evidence="2">Belongs to the MscS (TC 1.A.23) family.</text>
</comment>
<dbReference type="SUPFAM" id="SSF50182">
    <property type="entry name" value="Sm-like ribonucleoproteins"/>
    <property type="match status" value="1"/>
</dbReference>
<dbReference type="Proteomes" id="UP000319769">
    <property type="component" value="Unassembled WGS sequence"/>
</dbReference>
<dbReference type="EMBL" id="VMNW02000011">
    <property type="protein sequence ID" value="KAA9162965.1"/>
    <property type="molecule type" value="Genomic_DNA"/>
</dbReference>
<dbReference type="SUPFAM" id="SSF82689">
    <property type="entry name" value="Mechanosensitive channel protein MscS (YggB), C-terminal domain"/>
    <property type="match status" value="1"/>
</dbReference>
<keyword evidence="3" id="KW-1003">Cell membrane</keyword>
<dbReference type="FunFam" id="2.30.30.60:FF:000001">
    <property type="entry name" value="MscS Mechanosensitive ion channel"/>
    <property type="match status" value="1"/>
</dbReference>
<evidence type="ECO:0000259" key="10">
    <source>
        <dbReference type="Pfam" id="PF21088"/>
    </source>
</evidence>
<comment type="subcellular location">
    <subcellularLocation>
        <location evidence="1">Cell membrane</location>
        <topology evidence="1">Multi-pass membrane protein</topology>
    </subcellularLocation>
</comment>
<dbReference type="InterPro" id="IPR011014">
    <property type="entry name" value="MscS_channel_TM-2"/>
</dbReference>
<evidence type="ECO:0000259" key="8">
    <source>
        <dbReference type="Pfam" id="PF00924"/>
    </source>
</evidence>
<dbReference type="RefSeq" id="WP_144751844.1">
    <property type="nucleotide sequence ID" value="NZ_VMNW02000011.1"/>
</dbReference>
<evidence type="ECO:0000256" key="3">
    <source>
        <dbReference type="ARBA" id="ARBA00022475"/>
    </source>
</evidence>
<evidence type="ECO:0000259" key="9">
    <source>
        <dbReference type="Pfam" id="PF21082"/>
    </source>
</evidence>
<reference evidence="11" key="1">
    <citation type="submission" date="2019-09" db="EMBL/GenBank/DDBJ databases">
        <authorList>
            <person name="Teo W.F.A."/>
            <person name="Duangmal K."/>
        </authorList>
    </citation>
    <scope>NUCLEOTIDE SEQUENCE [LARGE SCALE GENOMIC DNA]</scope>
    <source>
        <strain evidence="11">K81G1</strain>
    </source>
</reference>
<accession>A0A5N0VA93</accession>
<keyword evidence="5 7" id="KW-1133">Transmembrane helix</keyword>
<dbReference type="OrthoDB" id="4638917at2"/>
<feature type="domain" description="Mechanosensitive ion channel transmembrane helices 2/3" evidence="10">
    <location>
        <begin position="74"/>
        <end position="113"/>
    </location>
</feature>
<dbReference type="AlphaFoldDB" id="A0A5N0VA93"/>
<dbReference type="GO" id="GO:0008381">
    <property type="term" value="F:mechanosensitive monoatomic ion channel activity"/>
    <property type="evidence" value="ECO:0007669"/>
    <property type="project" value="InterPro"/>
</dbReference>
<feature type="transmembrane region" description="Helical" evidence="7">
    <location>
        <begin position="6"/>
        <end position="25"/>
    </location>
</feature>
<dbReference type="InterPro" id="IPR049142">
    <property type="entry name" value="MS_channel_1st"/>
</dbReference>
<dbReference type="InterPro" id="IPR049278">
    <property type="entry name" value="MS_channel_C"/>
</dbReference>
<dbReference type="Gene3D" id="3.30.70.100">
    <property type="match status" value="1"/>
</dbReference>
<dbReference type="InterPro" id="IPR010920">
    <property type="entry name" value="LSM_dom_sf"/>
</dbReference>
<organism evidence="11 12">
    <name type="scientific">Amycolatopsis acidicola</name>
    <dbReference type="NCBI Taxonomy" id="2596893"/>
    <lineage>
        <taxon>Bacteria</taxon>
        <taxon>Bacillati</taxon>
        <taxon>Actinomycetota</taxon>
        <taxon>Actinomycetes</taxon>
        <taxon>Pseudonocardiales</taxon>
        <taxon>Pseudonocardiaceae</taxon>
        <taxon>Amycolatopsis</taxon>
    </lineage>
</organism>
<dbReference type="Gene3D" id="2.30.30.60">
    <property type="match status" value="1"/>
</dbReference>
<evidence type="ECO:0000313" key="12">
    <source>
        <dbReference type="Proteomes" id="UP000319769"/>
    </source>
</evidence>
<dbReference type="InterPro" id="IPR011066">
    <property type="entry name" value="MscS_channel_C_sf"/>
</dbReference>
<dbReference type="Pfam" id="PF21088">
    <property type="entry name" value="MS_channel_1st"/>
    <property type="match status" value="1"/>
</dbReference>
<dbReference type="SUPFAM" id="SSF82861">
    <property type="entry name" value="Mechanosensitive channel protein MscS (YggB), transmembrane region"/>
    <property type="match status" value="1"/>
</dbReference>
<dbReference type="PANTHER" id="PTHR30460:SF0">
    <property type="entry name" value="MODERATE CONDUCTANCE MECHANOSENSITIVE CHANNEL YBIO"/>
    <property type="match status" value="1"/>
</dbReference>
<dbReference type="Gene3D" id="1.10.287.1260">
    <property type="match status" value="1"/>
</dbReference>
<evidence type="ECO:0000256" key="4">
    <source>
        <dbReference type="ARBA" id="ARBA00022692"/>
    </source>
</evidence>
<protein>
    <submittedName>
        <fullName evidence="11">Mechanosensitive ion channel</fullName>
    </submittedName>
</protein>
<dbReference type="Pfam" id="PF21082">
    <property type="entry name" value="MS_channel_3rd"/>
    <property type="match status" value="1"/>
</dbReference>
<evidence type="ECO:0000256" key="2">
    <source>
        <dbReference type="ARBA" id="ARBA00008017"/>
    </source>
</evidence>
<feature type="domain" description="Mechanosensitive ion channel MscS" evidence="8">
    <location>
        <begin position="114"/>
        <end position="177"/>
    </location>
</feature>
<dbReference type="InterPro" id="IPR045276">
    <property type="entry name" value="YbiO_bact"/>
</dbReference>
<evidence type="ECO:0000256" key="7">
    <source>
        <dbReference type="SAM" id="Phobius"/>
    </source>
</evidence>
<dbReference type="GO" id="GO:0005886">
    <property type="term" value="C:plasma membrane"/>
    <property type="evidence" value="ECO:0007669"/>
    <property type="project" value="UniProtKB-SubCell"/>
</dbReference>
<dbReference type="PANTHER" id="PTHR30460">
    <property type="entry name" value="MODERATE CONDUCTANCE MECHANOSENSITIVE CHANNEL YBIO"/>
    <property type="match status" value="1"/>
</dbReference>
<keyword evidence="6 7" id="KW-0472">Membrane</keyword>
<keyword evidence="12" id="KW-1185">Reference proteome</keyword>
<evidence type="ECO:0000256" key="5">
    <source>
        <dbReference type="ARBA" id="ARBA00022989"/>
    </source>
</evidence>
<dbReference type="FunFam" id="1.10.287.1260:FF:000005">
    <property type="entry name" value="Mechanosensitive ion channel family protein"/>
    <property type="match status" value="1"/>
</dbReference>
<dbReference type="InterPro" id="IPR006685">
    <property type="entry name" value="MscS_channel_2nd"/>
</dbReference>
<comment type="caution">
    <text evidence="11">The sequence shown here is derived from an EMBL/GenBank/DDBJ whole genome shotgun (WGS) entry which is preliminary data.</text>
</comment>
<feature type="domain" description="Mechanosensitive ion channel MscS C-terminal" evidence="9">
    <location>
        <begin position="185"/>
        <end position="271"/>
    </location>
</feature>
<name>A0A5N0VA93_9PSEU</name>
<evidence type="ECO:0000313" key="11">
    <source>
        <dbReference type="EMBL" id="KAA9162965.1"/>
    </source>
</evidence>
<keyword evidence="4 7" id="KW-0812">Transmembrane</keyword>
<dbReference type="Pfam" id="PF00924">
    <property type="entry name" value="MS_channel_2nd"/>
    <property type="match status" value="1"/>
</dbReference>
<proteinExistence type="inferred from homology"/>
<feature type="transmembrane region" description="Helical" evidence="7">
    <location>
        <begin position="68"/>
        <end position="88"/>
    </location>
</feature>
<dbReference type="InterPro" id="IPR023408">
    <property type="entry name" value="MscS_beta-dom_sf"/>
</dbReference>
<evidence type="ECO:0000256" key="6">
    <source>
        <dbReference type="ARBA" id="ARBA00023136"/>
    </source>
</evidence>